<feature type="non-terminal residue" evidence="1">
    <location>
        <position position="48"/>
    </location>
</feature>
<dbReference type="EMBL" id="LXQA010887931">
    <property type="protein sequence ID" value="MCI75649.1"/>
    <property type="molecule type" value="Genomic_DNA"/>
</dbReference>
<reference evidence="1 2" key="1">
    <citation type="journal article" date="2018" name="Front. Plant Sci.">
        <title>Red Clover (Trifolium pratense) and Zigzag Clover (T. medium) - A Picture of Genomic Similarities and Differences.</title>
        <authorList>
            <person name="Dluhosova J."/>
            <person name="Istvanek J."/>
            <person name="Nedelnik J."/>
            <person name="Repkova J."/>
        </authorList>
    </citation>
    <scope>NUCLEOTIDE SEQUENCE [LARGE SCALE GENOMIC DNA]</scope>
    <source>
        <strain evidence="2">cv. 10/8</strain>
        <tissue evidence="1">Leaf</tissue>
    </source>
</reference>
<protein>
    <submittedName>
        <fullName evidence="1">Uncharacterized protein</fullName>
    </submittedName>
</protein>
<dbReference type="AlphaFoldDB" id="A0A392UPS2"/>
<name>A0A392UPS2_9FABA</name>
<accession>A0A392UPS2</accession>
<keyword evidence="2" id="KW-1185">Reference proteome</keyword>
<evidence type="ECO:0000313" key="1">
    <source>
        <dbReference type="EMBL" id="MCI75649.1"/>
    </source>
</evidence>
<comment type="caution">
    <text evidence="1">The sequence shown here is derived from an EMBL/GenBank/DDBJ whole genome shotgun (WGS) entry which is preliminary data.</text>
</comment>
<dbReference type="Proteomes" id="UP000265520">
    <property type="component" value="Unassembled WGS sequence"/>
</dbReference>
<organism evidence="1 2">
    <name type="scientific">Trifolium medium</name>
    <dbReference type="NCBI Taxonomy" id="97028"/>
    <lineage>
        <taxon>Eukaryota</taxon>
        <taxon>Viridiplantae</taxon>
        <taxon>Streptophyta</taxon>
        <taxon>Embryophyta</taxon>
        <taxon>Tracheophyta</taxon>
        <taxon>Spermatophyta</taxon>
        <taxon>Magnoliopsida</taxon>
        <taxon>eudicotyledons</taxon>
        <taxon>Gunneridae</taxon>
        <taxon>Pentapetalae</taxon>
        <taxon>rosids</taxon>
        <taxon>fabids</taxon>
        <taxon>Fabales</taxon>
        <taxon>Fabaceae</taxon>
        <taxon>Papilionoideae</taxon>
        <taxon>50 kb inversion clade</taxon>
        <taxon>NPAAA clade</taxon>
        <taxon>Hologalegina</taxon>
        <taxon>IRL clade</taxon>
        <taxon>Trifolieae</taxon>
        <taxon>Trifolium</taxon>
    </lineage>
</organism>
<proteinExistence type="predicted"/>
<evidence type="ECO:0000313" key="2">
    <source>
        <dbReference type="Proteomes" id="UP000265520"/>
    </source>
</evidence>
<sequence>MVELYDRMGVKTSFSVRQWSNLCRRLMSSLCSKALQQQTIQDHWGGEP</sequence>